<dbReference type="GO" id="GO:0000976">
    <property type="term" value="F:transcription cis-regulatory region binding"/>
    <property type="evidence" value="ECO:0007669"/>
    <property type="project" value="TreeGrafter"/>
</dbReference>
<evidence type="ECO:0000256" key="3">
    <source>
        <dbReference type="ARBA" id="ARBA00023163"/>
    </source>
</evidence>
<keyword evidence="2 4" id="KW-0238">DNA-binding</keyword>
<evidence type="ECO:0000256" key="2">
    <source>
        <dbReference type="ARBA" id="ARBA00023125"/>
    </source>
</evidence>
<dbReference type="PANTHER" id="PTHR30055:SF234">
    <property type="entry name" value="HTH-TYPE TRANSCRIPTIONAL REGULATOR BETI"/>
    <property type="match status" value="1"/>
</dbReference>
<dbReference type="InterPro" id="IPR009057">
    <property type="entry name" value="Homeodomain-like_sf"/>
</dbReference>
<evidence type="ECO:0000313" key="6">
    <source>
        <dbReference type="EMBL" id="TWE21895.1"/>
    </source>
</evidence>
<dbReference type="EMBL" id="VIVR01000001">
    <property type="protein sequence ID" value="TWE21895.1"/>
    <property type="molecule type" value="Genomic_DNA"/>
</dbReference>
<organism evidence="6 7">
    <name type="scientific">Kitasatospora atroaurantiaca</name>
    <dbReference type="NCBI Taxonomy" id="285545"/>
    <lineage>
        <taxon>Bacteria</taxon>
        <taxon>Bacillati</taxon>
        <taxon>Actinomycetota</taxon>
        <taxon>Actinomycetes</taxon>
        <taxon>Kitasatosporales</taxon>
        <taxon>Streptomycetaceae</taxon>
        <taxon>Kitasatospora</taxon>
    </lineage>
</organism>
<protein>
    <submittedName>
        <fullName evidence="6">TetR family transcriptional regulator</fullName>
    </submittedName>
</protein>
<feature type="DNA-binding region" description="H-T-H motif" evidence="4">
    <location>
        <begin position="36"/>
        <end position="55"/>
    </location>
</feature>
<dbReference type="Pfam" id="PF00440">
    <property type="entry name" value="TetR_N"/>
    <property type="match status" value="1"/>
</dbReference>
<dbReference type="InterPro" id="IPR001647">
    <property type="entry name" value="HTH_TetR"/>
</dbReference>
<dbReference type="PANTHER" id="PTHR30055">
    <property type="entry name" value="HTH-TYPE TRANSCRIPTIONAL REGULATOR RUTR"/>
    <property type="match status" value="1"/>
</dbReference>
<accession>A0A561F1Z8</accession>
<comment type="caution">
    <text evidence="6">The sequence shown here is derived from an EMBL/GenBank/DDBJ whole genome shotgun (WGS) entry which is preliminary data.</text>
</comment>
<keyword evidence="1" id="KW-0805">Transcription regulation</keyword>
<dbReference type="Proteomes" id="UP000318416">
    <property type="component" value="Unassembled WGS sequence"/>
</dbReference>
<dbReference type="SUPFAM" id="SSF46689">
    <property type="entry name" value="Homeodomain-like"/>
    <property type="match status" value="1"/>
</dbReference>
<dbReference type="InterPro" id="IPR050109">
    <property type="entry name" value="HTH-type_TetR-like_transc_reg"/>
</dbReference>
<name>A0A561F1Z8_9ACTN</name>
<keyword evidence="3" id="KW-0804">Transcription</keyword>
<dbReference type="AlphaFoldDB" id="A0A561F1Z8"/>
<sequence length="203" mass="21878">MSPIIGGMGRPSKFTEDQFLDAALRLVSAGGPDAATVAAVAEALGAPVGSVYHRFDSRDLLLAKLWLRTVRRFQSGFLQALASDDLDEAALGAALHVNTWARGHLDEARALLLYRREDLAARWPAELGDEVATVNAAVFDALRDYASRRYGSVDPEHVQRVTFAVLDVPYAAGRRHLLAGDAPPALVDDLVAVTCRCVLADLD</sequence>
<feature type="domain" description="HTH tetR-type" evidence="5">
    <location>
        <begin position="13"/>
        <end position="73"/>
    </location>
</feature>
<gene>
    <name evidence="6" type="ORF">FB465_7142</name>
</gene>
<reference evidence="6 7" key="1">
    <citation type="submission" date="2019-06" db="EMBL/GenBank/DDBJ databases">
        <title>Sequencing the genomes of 1000 actinobacteria strains.</title>
        <authorList>
            <person name="Klenk H.-P."/>
        </authorList>
    </citation>
    <scope>NUCLEOTIDE SEQUENCE [LARGE SCALE GENOMIC DNA]</scope>
    <source>
        <strain evidence="6 7">DSM 41649</strain>
    </source>
</reference>
<proteinExistence type="predicted"/>
<dbReference type="PROSITE" id="PS50977">
    <property type="entry name" value="HTH_TETR_2"/>
    <property type="match status" value="1"/>
</dbReference>
<evidence type="ECO:0000313" key="7">
    <source>
        <dbReference type="Proteomes" id="UP000318416"/>
    </source>
</evidence>
<evidence type="ECO:0000256" key="1">
    <source>
        <dbReference type="ARBA" id="ARBA00023015"/>
    </source>
</evidence>
<evidence type="ECO:0000259" key="5">
    <source>
        <dbReference type="PROSITE" id="PS50977"/>
    </source>
</evidence>
<dbReference type="OrthoDB" id="8701707at2"/>
<evidence type="ECO:0000256" key="4">
    <source>
        <dbReference type="PROSITE-ProRule" id="PRU00335"/>
    </source>
</evidence>
<keyword evidence="7" id="KW-1185">Reference proteome</keyword>
<dbReference type="GO" id="GO:0003700">
    <property type="term" value="F:DNA-binding transcription factor activity"/>
    <property type="evidence" value="ECO:0007669"/>
    <property type="project" value="TreeGrafter"/>
</dbReference>
<dbReference type="Gene3D" id="1.10.357.10">
    <property type="entry name" value="Tetracycline Repressor, domain 2"/>
    <property type="match status" value="1"/>
</dbReference>